<dbReference type="InterPro" id="IPR055235">
    <property type="entry name" value="ASD1_cat"/>
</dbReference>
<dbReference type="EMBL" id="CP070969">
    <property type="protein sequence ID" value="QSF45328.1"/>
    <property type="molecule type" value="Genomic_DNA"/>
</dbReference>
<keyword evidence="5" id="KW-0378">Hydrolase</keyword>
<evidence type="ECO:0000313" key="8">
    <source>
        <dbReference type="EMBL" id="QSF45328.1"/>
    </source>
</evidence>
<evidence type="ECO:0000256" key="5">
    <source>
        <dbReference type="ARBA" id="ARBA00022801"/>
    </source>
</evidence>
<dbReference type="Gene3D" id="2.60.40.1180">
    <property type="entry name" value="Golgi alpha-mannosidase II"/>
    <property type="match status" value="1"/>
</dbReference>
<dbReference type="PANTHER" id="PTHR31776:SF26">
    <property type="entry name" value="SECRETED ARABINOSIDASE"/>
    <property type="match status" value="1"/>
</dbReference>
<comment type="similarity">
    <text evidence="2">Belongs to the glycosyl hydrolase 51 family.</text>
</comment>
<evidence type="ECO:0000313" key="9">
    <source>
        <dbReference type="Proteomes" id="UP000663452"/>
    </source>
</evidence>
<organism evidence="8 9">
    <name type="scientific">Paenibacillus tianjinensis</name>
    <dbReference type="NCBI Taxonomy" id="2810347"/>
    <lineage>
        <taxon>Bacteria</taxon>
        <taxon>Bacillati</taxon>
        <taxon>Bacillota</taxon>
        <taxon>Bacilli</taxon>
        <taxon>Bacillales</taxon>
        <taxon>Paenibacillaceae</taxon>
        <taxon>Paenibacillus</taxon>
    </lineage>
</organism>
<dbReference type="Pfam" id="PF22848">
    <property type="entry name" value="ASD1_dom"/>
    <property type="match status" value="1"/>
</dbReference>
<dbReference type="InterPro" id="IPR013320">
    <property type="entry name" value="ConA-like_dom_sf"/>
</dbReference>
<dbReference type="Gene3D" id="2.60.120.200">
    <property type="match status" value="1"/>
</dbReference>
<evidence type="ECO:0000256" key="3">
    <source>
        <dbReference type="ARBA" id="ARBA00012670"/>
    </source>
</evidence>
<dbReference type="Gene3D" id="2.60.120.260">
    <property type="entry name" value="Galactose-binding domain-like"/>
    <property type="match status" value="1"/>
</dbReference>
<keyword evidence="4" id="KW-0732">Signal</keyword>
<keyword evidence="9" id="KW-1185">Reference proteome</keyword>
<dbReference type="SUPFAM" id="SSF51445">
    <property type="entry name" value="(Trans)glycosidases"/>
    <property type="match status" value="1"/>
</dbReference>
<dbReference type="InterPro" id="IPR013780">
    <property type="entry name" value="Glyco_hydro_b"/>
</dbReference>
<feature type="domain" description="Alpha-L-arabinofuranosidase C-terminal" evidence="7">
    <location>
        <begin position="848"/>
        <end position="1236"/>
    </location>
</feature>
<dbReference type="Pfam" id="PF06964">
    <property type="entry name" value="Alpha-L-AF_C"/>
    <property type="match status" value="1"/>
</dbReference>
<accession>A0ABX7LEP9</accession>
<reference evidence="8 9" key="1">
    <citation type="submission" date="2021-02" db="EMBL/GenBank/DDBJ databases">
        <title>Paenibacillus tianjinensis sp. nov.</title>
        <authorList>
            <person name="Liu H."/>
        </authorList>
    </citation>
    <scope>NUCLEOTIDE SEQUENCE [LARGE SCALE GENOMIC DNA]</scope>
    <source>
        <strain evidence="8 9">TB2019</strain>
    </source>
</reference>
<evidence type="ECO:0000259" key="7">
    <source>
        <dbReference type="SMART" id="SM00813"/>
    </source>
</evidence>
<dbReference type="SUPFAM" id="SSF49899">
    <property type="entry name" value="Concanavalin A-like lectins/glucanases"/>
    <property type="match status" value="1"/>
</dbReference>
<dbReference type="InterPro" id="IPR010720">
    <property type="entry name" value="Alpha-L-AF_C"/>
</dbReference>
<evidence type="ECO:0000256" key="1">
    <source>
        <dbReference type="ARBA" id="ARBA00001462"/>
    </source>
</evidence>
<dbReference type="InterPro" id="IPR017853">
    <property type="entry name" value="GH"/>
</dbReference>
<dbReference type="Gene3D" id="3.20.20.80">
    <property type="entry name" value="Glycosidases"/>
    <property type="match status" value="1"/>
</dbReference>
<proteinExistence type="inferred from homology"/>
<dbReference type="EC" id="3.2.1.55" evidence="3"/>
<feature type="region of interest" description="Disordered" evidence="6">
    <location>
        <begin position="19"/>
        <end position="38"/>
    </location>
</feature>
<comment type="catalytic activity">
    <reaction evidence="1">
        <text>Hydrolysis of terminal non-reducing alpha-L-arabinofuranoside residues in alpha-L-arabinosides.</text>
        <dbReference type="EC" id="3.2.1.55"/>
    </reaction>
</comment>
<dbReference type="SUPFAM" id="SSF51011">
    <property type="entry name" value="Glycosyl hydrolase domain"/>
    <property type="match status" value="1"/>
</dbReference>
<dbReference type="SMART" id="SM00813">
    <property type="entry name" value="Alpha-L-AF_C"/>
    <property type="match status" value="1"/>
</dbReference>
<gene>
    <name evidence="8" type="ORF">JRJ22_01250</name>
</gene>
<name>A0ABX7LEP9_9BACL</name>
<dbReference type="Proteomes" id="UP000663452">
    <property type="component" value="Chromosome"/>
</dbReference>
<evidence type="ECO:0000256" key="2">
    <source>
        <dbReference type="ARBA" id="ARBA00007186"/>
    </source>
</evidence>
<dbReference type="Pfam" id="PF13385">
    <property type="entry name" value="Laminin_G_3"/>
    <property type="match status" value="1"/>
</dbReference>
<protein>
    <recommendedName>
        <fullName evidence="3">non-reducing end alpha-L-arabinofuranosidase</fullName>
        <ecNumber evidence="3">3.2.1.55</ecNumber>
    </recommendedName>
</protein>
<dbReference type="InterPro" id="IPR046780">
    <property type="entry name" value="aBig_2"/>
</dbReference>
<dbReference type="RefSeq" id="WP_206102791.1">
    <property type="nucleotide sequence ID" value="NZ_CP070969.1"/>
</dbReference>
<dbReference type="Pfam" id="PF20578">
    <property type="entry name" value="aBig_2"/>
    <property type="match status" value="1"/>
</dbReference>
<dbReference type="PANTHER" id="PTHR31776">
    <property type="entry name" value="ALPHA-L-ARABINOFURANOSIDASE 1"/>
    <property type="match status" value="1"/>
</dbReference>
<evidence type="ECO:0000256" key="6">
    <source>
        <dbReference type="SAM" id="MobiDB-lite"/>
    </source>
</evidence>
<dbReference type="InterPro" id="IPR051563">
    <property type="entry name" value="Glycosyl_Hydrolase_51"/>
</dbReference>
<evidence type="ECO:0000256" key="4">
    <source>
        <dbReference type="ARBA" id="ARBA00022729"/>
    </source>
</evidence>
<sequence length="1246" mass="135849">MTNFRDQIIAHYKFEDAAHTGKDSSGQGRDGVASGQTAPAVSEVNGRMAVTFAGGASGTSYVQLPADLLKDVSDNTGVTVAAWVLFGKGANVWERIFDFGKGEAGPYLFLTRNLRGTLSAGGDLVVDPGRGFAGGEWMHIALSVLGTQGGTLSSAGPVVYVNGEAVADGSISQTSSGNYAQLRRWFESFTDAGNYCRNFIGRSQYEADADFAGSLSDLRIYKAGLSMDEVIEVMCESLTDEEIVKLARDKYLSFPTSIVTEDLTLPSALMGGKVNVTWASSQPAVLSNQGQIQQIDAAQAVTITAGLSRGAVSIEKSFAVSVLPQHLPPYTLTIHGNQEVLDVSEVMYGLFYEDINNAADGGIYAELVQNRSFESFAFDTYSHASGECGCSTGRNREPLFAWSGDTDKMAPQHHGGLNEFFGITDKDVNSYYVTVADGATIRNRGFADSNQHCAMSVKTGEKYDFTIWAKAESAGIITLQLQDTDGAAISDSVTVEVEGGNTWKKYGVAPGIVLTGSSTVLGQLALTFGGEISIDMVSLMPRDVWGAGEEPRSQSAHSNYQGNPNYRLRKDLVNALVDMYPKFLRFPGGCISEGSFIWENVYDWKDSIGDIELRKENFNVWGYMMTMGLGYMEYFQLAEDLNATPLPVMACGVLCQARSDYAHPAGGELRDYYIKNFTDLIDFAISMDFEHNEWAAMRRKMGHEAPFDLHYLGVGNENWGTEFFANFEVFKTSIDAYMERNYPGYTLHIISTVGAQADDDAYQQGWKFLSGNLNGSAEVAFADGQKVIQETVTWYKDQPNYMDTIADEHYYRSNEYLLKNADRYNYYYRAYQADGSLDWKETSKVFVGEYASTDKNTLAGAVAEAAVMTGFENNADVVLLAAYAPLFNKVLTDGTYRWTPDCIWFDDETVWFTPNYYVQQLYAKYLGNKVLATSFSTYKNGKPTALIPHGGIEIAAGIAEVLVKRVTVTSNKDGSILLEQDFTRELNPAWQVIPGSAGSSLQAGEGLVLKAQSGGRNGLYLLNDSWSDYTVEVVASKAAGEDGFYVGVGLTDISAEHKNVLEYAIGYGGNATGVKVFKDGVEAYTLGDYSSSTAAGNLRAASYESLADNTDYTITVNYGGVNGNNLICSYTDGKSSSKVLDYKLEAYNSEVFHSVTKDAEHVYVKLVNPDAVAKATELKLQELNIEADAKLITLTGEAPLVHVPNVNQKNNERIVPQERGISLAKDTVILNLPANSVNVLVLELKA</sequence>